<dbReference type="EMBL" id="BOMM01000070">
    <property type="protein sequence ID" value="GIE15678.1"/>
    <property type="molecule type" value="Genomic_DNA"/>
</dbReference>
<keyword evidence="4" id="KW-0804">Transcription</keyword>
<dbReference type="RefSeq" id="WP_203822030.1">
    <property type="nucleotide sequence ID" value="NZ_BAAABP010000015.1"/>
</dbReference>
<dbReference type="PROSITE" id="PS50937">
    <property type="entry name" value="HTH_MERR_2"/>
    <property type="match status" value="1"/>
</dbReference>
<dbReference type="Gene3D" id="1.10.1660.10">
    <property type="match status" value="1"/>
</dbReference>
<evidence type="ECO:0000259" key="5">
    <source>
        <dbReference type="PROSITE" id="PS50937"/>
    </source>
</evidence>
<dbReference type="PRINTS" id="PR00040">
    <property type="entry name" value="HTHMERR"/>
</dbReference>
<dbReference type="InterPro" id="IPR047057">
    <property type="entry name" value="MerR_fam"/>
</dbReference>
<accession>A0A919MHC4</accession>
<dbReference type="AlphaFoldDB" id="A0A919MHC4"/>
<dbReference type="Pfam" id="PF13411">
    <property type="entry name" value="MerR_1"/>
    <property type="match status" value="1"/>
</dbReference>
<keyword evidence="2" id="KW-0805">Transcription regulation</keyword>
<dbReference type="SUPFAM" id="SSF46955">
    <property type="entry name" value="Putative DNA-binding domain"/>
    <property type="match status" value="1"/>
</dbReference>
<dbReference type="GO" id="GO:0003677">
    <property type="term" value="F:DNA binding"/>
    <property type="evidence" value="ECO:0007669"/>
    <property type="project" value="UniProtKB-KW"/>
</dbReference>
<organism evidence="6 7">
    <name type="scientific">Paractinoplanes ferrugineus</name>
    <dbReference type="NCBI Taxonomy" id="113564"/>
    <lineage>
        <taxon>Bacteria</taxon>
        <taxon>Bacillati</taxon>
        <taxon>Actinomycetota</taxon>
        <taxon>Actinomycetes</taxon>
        <taxon>Micromonosporales</taxon>
        <taxon>Micromonosporaceae</taxon>
        <taxon>Paractinoplanes</taxon>
    </lineage>
</organism>
<feature type="domain" description="HTH merR-type" evidence="5">
    <location>
        <begin position="1"/>
        <end position="68"/>
    </location>
</feature>
<comment type="caution">
    <text evidence="6">The sequence shown here is derived from an EMBL/GenBank/DDBJ whole genome shotgun (WGS) entry which is preliminary data.</text>
</comment>
<evidence type="ECO:0000313" key="6">
    <source>
        <dbReference type="EMBL" id="GIE15678.1"/>
    </source>
</evidence>
<dbReference type="PANTHER" id="PTHR30204">
    <property type="entry name" value="REDOX-CYCLING DRUG-SENSING TRANSCRIPTIONAL ACTIVATOR SOXR"/>
    <property type="match status" value="1"/>
</dbReference>
<protein>
    <submittedName>
        <fullName evidence="6">Cu(I)-responsive transcriptional regulator</fullName>
    </submittedName>
</protein>
<evidence type="ECO:0000313" key="7">
    <source>
        <dbReference type="Proteomes" id="UP000598174"/>
    </source>
</evidence>
<evidence type="ECO:0000256" key="1">
    <source>
        <dbReference type="ARBA" id="ARBA00022491"/>
    </source>
</evidence>
<name>A0A919MHC4_9ACTN</name>
<gene>
    <name evidence="6" type="ORF">Afe05nite_75180</name>
</gene>
<dbReference type="InterPro" id="IPR000551">
    <property type="entry name" value="MerR-type_HTH_dom"/>
</dbReference>
<keyword evidence="1" id="KW-0678">Repressor</keyword>
<evidence type="ECO:0000256" key="2">
    <source>
        <dbReference type="ARBA" id="ARBA00023015"/>
    </source>
</evidence>
<evidence type="ECO:0000256" key="3">
    <source>
        <dbReference type="ARBA" id="ARBA00023125"/>
    </source>
</evidence>
<keyword evidence="3" id="KW-0238">DNA-binding</keyword>
<dbReference type="PANTHER" id="PTHR30204:SF69">
    <property type="entry name" value="MERR-FAMILY TRANSCRIPTIONAL REGULATOR"/>
    <property type="match status" value="1"/>
</dbReference>
<proteinExistence type="predicted"/>
<evidence type="ECO:0000256" key="4">
    <source>
        <dbReference type="ARBA" id="ARBA00023163"/>
    </source>
</evidence>
<sequence length="150" mass="16715">MLISDVVARASIPATTLRYYEDLGLITARRSPNGYRTYDESVLDRLAMIEAAKQLNLSLPETAELLLVVDSDSCTQVHEVMHPTLQQRLRDVDERLASLQRLRDRLAAATRRVAACPDSGDSCRSECALLTDQRLNCTTTSPAHEGTRTR</sequence>
<dbReference type="SMART" id="SM00422">
    <property type="entry name" value="HTH_MERR"/>
    <property type="match status" value="1"/>
</dbReference>
<keyword evidence="7" id="KW-1185">Reference proteome</keyword>
<reference evidence="6" key="1">
    <citation type="submission" date="2021-01" db="EMBL/GenBank/DDBJ databases">
        <title>Whole genome shotgun sequence of Actinoplanes ferrugineus NBRC 15555.</title>
        <authorList>
            <person name="Komaki H."/>
            <person name="Tamura T."/>
        </authorList>
    </citation>
    <scope>NUCLEOTIDE SEQUENCE</scope>
    <source>
        <strain evidence="6">NBRC 15555</strain>
    </source>
</reference>
<dbReference type="Proteomes" id="UP000598174">
    <property type="component" value="Unassembled WGS sequence"/>
</dbReference>
<dbReference type="GO" id="GO:0003700">
    <property type="term" value="F:DNA-binding transcription factor activity"/>
    <property type="evidence" value="ECO:0007669"/>
    <property type="project" value="InterPro"/>
</dbReference>
<dbReference type="InterPro" id="IPR009061">
    <property type="entry name" value="DNA-bd_dom_put_sf"/>
</dbReference>